<dbReference type="Proteomes" id="UP000271590">
    <property type="component" value="Unassembled WGS sequence"/>
</dbReference>
<dbReference type="AlphaFoldDB" id="A0A3P3E2W9"/>
<sequence length="100" mass="11226">MDTKRAKASTPLRRISVYVEEPERGWFQWVLAEAAEGLSIWHDLRAAEDWEPTYMQAMAEGLLALQGLIDDLDQGPRAEPPRPKPSSAVFGFRFGLPDLG</sequence>
<reference evidence="1 2" key="1">
    <citation type="submission" date="2018-11" db="EMBL/GenBank/DDBJ databases">
        <title>The genome of Variovorax sp T529.</title>
        <authorList>
            <person name="Gao J."/>
        </authorList>
    </citation>
    <scope>NUCLEOTIDE SEQUENCE [LARGE SCALE GENOMIC DNA]</scope>
    <source>
        <strain evidence="1 2">T529</strain>
    </source>
</reference>
<comment type="caution">
    <text evidence="1">The sequence shown here is derived from an EMBL/GenBank/DDBJ whole genome shotgun (WGS) entry which is preliminary data.</text>
</comment>
<proteinExistence type="predicted"/>
<accession>A0A3P3E2W9</accession>
<evidence type="ECO:0000313" key="2">
    <source>
        <dbReference type="Proteomes" id="UP000271590"/>
    </source>
</evidence>
<dbReference type="EMBL" id="RQXU01000035">
    <property type="protein sequence ID" value="RRH80823.1"/>
    <property type="molecule type" value="Genomic_DNA"/>
</dbReference>
<evidence type="ECO:0000313" key="1">
    <source>
        <dbReference type="EMBL" id="RRH80823.1"/>
    </source>
</evidence>
<name>A0A3P3E2W9_9BURK</name>
<protein>
    <submittedName>
        <fullName evidence="1">Uncharacterized protein</fullName>
    </submittedName>
</protein>
<gene>
    <name evidence="1" type="ORF">EH244_30005</name>
</gene>
<dbReference type="RefSeq" id="WP_124961937.1">
    <property type="nucleotide sequence ID" value="NZ_RQXU01000035.1"/>
</dbReference>
<organism evidence="1 2">
    <name type="scientific">Variovorax beijingensis</name>
    <dbReference type="NCBI Taxonomy" id="2496117"/>
    <lineage>
        <taxon>Bacteria</taxon>
        <taxon>Pseudomonadati</taxon>
        <taxon>Pseudomonadota</taxon>
        <taxon>Betaproteobacteria</taxon>
        <taxon>Burkholderiales</taxon>
        <taxon>Comamonadaceae</taxon>
        <taxon>Variovorax</taxon>
    </lineage>
</organism>